<organism evidence="1">
    <name type="scientific">Anguilla anguilla</name>
    <name type="common">European freshwater eel</name>
    <name type="synonym">Muraena anguilla</name>
    <dbReference type="NCBI Taxonomy" id="7936"/>
    <lineage>
        <taxon>Eukaryota</taxon>
        <taxon>Metazoa</taxon>
        <taxon>Chordata</taxon>
        <taxon>Craniata</taxon>
        <taxon>Vertebrata</taxon>
        <taxon>Euteleostomi</taxon>
        <taxon>Actinopterygii</taxon>
        <taxon>Neopterygii</taxon>
        <taxon>Teleostei</taxon>
        <taxon>Anguilliformes</taxon>
        <taxon>Anguillidae</taxon>
        <taxon>Anguilla</taxon>
    </lineage>
</organism>
<reference evidence="1" key="1">
    <citation type="submission" date="2014-11" db="EMBL/GenBank/DDBJ databases">
        <authorList>
            <person name="Amaro Gonzalez C."/>
        </authorList>
    </citation>
    <scope>NUCLEOTIDE SEQUENCE</scope>
</reference>
<evidence type="ECO:0000313" key="1">
    <source>
        <dbReference type="EMBL" id="JAH47773.1"/>
    </source>
</evidence>
<protein>
    <submittedName>
        <fullName evidence="1">Uncharacterized protein</fullName>
    </submittedName>
</protein>
<sequence>MKCKWILLFSSHAHCHTDQGDRRHCSMLFSHLCSVIRP</sequence>
<name>A0A0E9T553_ANGAN</name>
<dbReference type="EMBL" id="GBXM01060804">
    <property type="protein sequence ID" value="JAH47773.1"/>
    <property type="molecule type" value="Transcribed_RNA"/>
</dbReference>
<proteinExistence type="predicted"/>
<dbReference type="EMBL" id="GBXM01076288">
    <property type="protein sequence ID" value="JAH32289.1"/>
    <property type="molecule type" value="Transcribed_RNA"/>
</dbReference>
<dbReference type="AlphaFoldDB" id="A0A0E9T553"/>
<accession>A0A0E9T553</accession>
<reference evidence="1" key="2">
    <citation type="journal article" date="2015" name="Fish Shellfish Immunol.">
        <title>Early steps in the European eel (Anguilla anguilla)-Vibrio vulnificus interaction in the gills: Role of the RtxA13 toxin.</title>
        <authorList>
            <person name="Callol A."/>
            <person name="Pajuelo D."/>
            <person name="Ebbesson L."/>
            <person name="Teles M."/>
            <person name="MacKenzie S."/>
            <person name="Amaro C."/>
        </authorList>
    </citation>
    <scope>NUCLEOTIDE SEQUENCE</scope>
</reference>